<dbReference type="Proteomes" id="UP000471705">
    <property type="component" value="Unassembled WGS sequence"/>
</dbReference>
<gene>
    <name evidence="1" type="ORF">GR257_22965</name>
</gene>
<accession>A0A7K3VNL1</accession>
<comment type="caution">
    <text evidence="1">The sequence shown here is derived from an EMBL/GenBank/DDBJ whole genome shotgun (WGS) entry which is preliminary data.</text>
</comment>
<evidence type="ECO:0000313" key="2">
    <source>
        <dbReference type="Proteomes" id="UP000471705"/>
    </source>
</evidence>
<reference evidence="1 2" key="1">
    <citation type="submission" date="2019-12" db="EMBL/GenBank/DDBJ databases">
        <title>Rhizobium genotypes associated with high levels of biological nitrogen fixation by grain legumes in a temperate-maritime cropping system.</title>
        <authorList>
            <person name="Maluk M."/>
            <person name="Francesc Ferrando Molina F."/>
            <person name="Lopez Del Egido L."/>
            <person name="Lafos M."/>
            <person name="Langarica-Fuentes A."/>
            <person name="Gebre Yohannes G."/>
            <person name="Young M.W."/>
            <person name="Martin P."/>
            <person name="Gantlett R."/>
            <person name="Kenicer G."/>
            <person name="Hawes C."/>
            <person name="Begg G.S."/>
            <person name="Quilliam R.S."/>
            <person name="Squire G.R."/>
            <person name="Poole P.S."/>
            <person name="Young P.W."/>
            <person name="Iannetta P.M."/>
            <person name="James E.K."/>
        </authorList>
    </citation>
    <scope>NUCLEOTIDE SEQUENCE [LARGE SCALE GENOMIC DNA]</scope>
    <source>
        <strain evidence="1 2">JHI54</strain>
    </source>
</reference>
<sequence>MNPKLSLLIDELTAAKAIMEKDGRRRMLAYLLELAIIDAEQARERTRSNDIKSHNG</sequence>
<protein>
    <submittedName>
        <fullName evidence="1">Uncharacterized protein</fullName>
    </submittedName>
</protein>
<proteinExistence type="predicted"/>
<dbReference type="EMBL" id="WUFV01000015">
    <property type="protein sequence ID" value="NEK17691.1"/>
    <property type="molecule type" value="Genomic_DNA"/>
</dbReference>
<evidence type="ECO:0000313" key="1">
    <source>
        <dbReference type="EMBL" id="NEK17691.1"/>
    </source>
</evidence>
<dbReference type="AlphaFoldDB" id="A0A7K3VNL1"/>
<name>A0A7K3VNL1_RHILE</name>
<dbReference type="RefSeq" id="WP_164048248.1">
    <property type="nucleotide sequence ID" value="NZ_WUFV01000015.1"/>
</dbReference>
<organism evidence="1 2">
    <name type="scientific">Rhizobium leguminosarum</name>
    <dbReference type="NCBI Taxonomy" id="384"/>
    <lineage>
        <taxon>Bacteria</taxon>
        <taxon>Pseudomonadati</taxon>
        <taxon>Pseudomonadota</taxon>
        <taxon>Alphaproteobacteria</taxon>
        <taxon>Hyphomicrobiales</taxon>
        <taxon>Rhizobiaceae</taxon>
        <taxon>Rhizobium/Agrobacterium group</taxon>
        <taxon>Rhizobium</taxon>
    </lineage>
</organism>